<dbReference type="InterPro" id="IPR012480">
    <property type="entry name" value="Hepar_II_III_C"/>
</dbReference>
<dbReference type="SUPFAM" id="SSF48230">
    <property type="entry name" value="Chondroitin AC/alginate lyase"/>
    <property type="match status" value="1"/>
</dbReference>
<comment type="caution">
    <text evidence="6">The sequence shown here is derived from an EMBL/GenBank/DDBJ whole genome shotgun (WGS) entry which is preliminary data.</text>
</comment>
<reference evidence="6 7" key="1">
    <citation type="submission" date="2018-03" db="EMBL/GenBank/DDBJ databases">
        <title>Genomic Encyclopedia of Archaeal and Bacterial Type Strains, Phase II (KMG-II): from individual species to whole genera.</title>
        <authorList>
            <person name="Goeker M."/>
        </authorList>
    </citation>
    <scope>NUCLEOTIDE SEQUENCE [LARGE SCALE GENOMIC DNA]</scope>
    <source>
        <strain evidence="6 7">DSM 45211</strain>
    </source>
</reference>
<dbReference type="Gene3D" id="2.70.98.70">
    <property type="match status" value="1"/>
</dbReference>
<dbReference type="PANTHER" id="PTHR39210:SF1">
    <property type="entry name" value="HEPARIN-SULFATE LYASE"/>
    <property type="match status" value="1"/>
</dbReference>
<evidence type="ECO:0000256" key="4">
    <source>
        <dbReference type="ARBA" id="ARBA00023239"/>
    </source>
</evidence>
<dbReference type="Pfam" id="PF07940">
    <property type="entry name" value="Hepar_II_III_C"/>
    <property type="match status" value="1"/>
</dbReference>
<keyword evidence="2" id="KW-0732">Signal</keyword>
<comment type="subcellular location">
    <subcellularLocation>
        <location evidence="1">Periplasm</location>
    </subcellularLocation>
</comment>
<keyword evidence="3" id="KW-0574">Periplasm</keyword>
<evidence type="ECO:0000313" key="6">
    <source>
        <dbReference type="EMBL" id="PSL03153.1"/>
    </source>
</evidence>
<evidence type="ECO:0000256" key="2">
    <source>
        <dbReference type="ARBA" id="ARBA00022729"/>
    </source>
</evidence>
<organism evidence="6 7">
    <name type="scientific">Haloactinopolyspora alba</name>
    <dbReference type="NCBI Taxonomy" id="648780"/>
    <lineage>
        <taxon>Bacteria</taxon>
        <taxon>Bacillati</taxon>
        <taxon>Actinomycetota</taxon>
        <taxon>Actinomycetes</taxon>
        <taxon>Jiangellales</taxon>
        <taxon>Jiangellaceae</taxon>
        <taxon>Haloactinopolyspora</taxon>
    </lineage>
</organism>
<dbReference type="GO" id="GO:0042597">
    <property type="term" value="C:periplasmic space"/>
    <property type="evidence" value="ECO:0007669"/>
    <property type="project" value="UniProtKB-SubCell"/>
</dbReference>
<sequence>MTSIPWTRGGWWHDYVCPSHGTELCPPTAEGHPCPHGCVLTGQRYASAWAVLDHQARARELRLCARRYRASREPGDLDRALDLLTAYARLYEEVAGSGWSGQAEAWMLRGKLFSQALTEALWGVQVADAVAVLAADPASRAWLDEPVTALLRELMTTVADARRLLVDERGELRSNYTAWLDCAGATAARALRALGEPEDPRPWTKGGFEQLRAAVGDDGWEWEAATYYHVFVLRAHLLALHGVEPAALPRDVADRLAGMVRVLSSLAAPDGDVPVLHDGPYRRDGALLELIEVCVLARQLWTSTGLDGVERHARRALSAPHDGLEDLLDGWFAGPPRPPLTPDRGSVRFADAGILVLRDPDDTWQAVVDAGAHGGSHGHLDKLALYLYGPDGPWQPAPGVPPYGSPLRRGHYARTLAHPTVRVGDADQASCTGRIEEWNAAPPARAVVSADDAFPGVMLRRSLIMTEDYLLDVVRVRTESGEEQKVVLGSRPAARLDVRSMGDGWRTRWASANGGTSLSGIHAASVPAVLDVVPGRGPSVDPAAFLAAADWTATAADVTFVSAYWPGVDERIAALEARPDRLRVQRASGHVDEYPREDA</sequence>
<feature type="domain" description="Heparinase II/III-like C-terminal" evidence="5">
    <location>
        <begin position="342"/>
        <end position="469"/>
    </location>
</feature>
<keyword evidence="4" id="KW-0456">Lyase</keyword>
<dbReference type="Proteomes" id="UP000243528">
    <property type="component" value="Unassembled WGS sequence"/>
</dbReference>
<proteinExistence type="predicted"/>
<dbReference type="GO" id="GO:0016829">
    <property type="term" value="F:lyase activity"/>
    <property type="evidence" value="ECO:0007669"/>
    <property type="project" value="UniProtKB-KW"/>
</dbReference>
<protein>
    <submittedName>
        <fullName evidence="6">Heparinase II/III-like protein</fullName>
    </submittedName>
</protein>
<dbReference type="EMBL" id="PYGE01000008">
    <property type="protein sequence ID" value="PSL03153.1"/>
    <property type="molecule type" value="Genomic_DNA"/>
</dbReference>
<dbReference type="AlphaFoldDB" id="A0A2P8E104"/>
<dbReference type="PANTHER" id="PTHR39210">
    <property type="entry name" value="HEPARIN-SULFATE LYASE"/>
    <property type="match status" value="1"/>
</dbReference>
<dbReference type="InterPro" id="IPR008929">
    <property type="entry name" value="Chondroitin_lyas"/>
</dbReference>
<accession>A0A2P8E104</accession>
<dbReference type="Gene3D" id="1.50.10.100">
    <property type="entry name" value="Chondroitin AC/alginate lyase"/>
    <property type="match status" value="1"/>
</dbReference>
<evidence type="ECO:0000256" key="3">
    <source>
        <dbReference type="ARBA" id="ARBA00022764"/>
    </source>
</evidence>
<evidence type="ECO:0000259" key="5">
    <source>
        <dbReference type="Pfam" id="PF07940"/>
    </source>
</evidence>
<name>A0A2P8E104_9ACTN</name>
<evidence type="ECO:0000313" key="7">
    <source>
        <dbReference type="Proteomes" id="UP000243528"/>
    </source>
</evidence>
<gene>
    <name evidence="6" type="ORF">CLV30_10865</name>
</gene>
<evidence type="ECO:0000256" key="1">
    <source>
        <dbReference type="ARBA" id="ARBA00004418"/>
    </source>
</evidence>
<keyword evidence="7" id="KW-1185">Reference proteome</keyword>